<dbReference type="AlphaFoldDB" id="A0A2S7DHW3"/>
<dbReference type="RefSeq" id="WP_104586638.1">
    <property type="nucleotide sequence ID" value="NZ_JAJGQH010000007.1"/>
</dbReference>
<protein>
    <submittedName>
        <fullName evidence="1">Uncharacterized protein</fullName>
    </submittedName>
</protein>
<evidence type="ECO:0000313" key="1">
    <source>
        <dbReference type="EMBL" id="PPU73387.1"/>
    </source>
</evidence>
<organism evidence="1 2">
    <name type="scientific">Xanthomonas melonis</name>
    <dbReference type="NCBI Taxonomy" id="56456"/>
    <lineage>
        <taxon>Bacteria</taxon>
        <taxon>Pseudomonadati</taxon>
        <taxon>Pseudomonadota</taxon>
        <taxon>Gammaproteobacteria</taxon>
        <taxon>Lysobacterales</taxon>
        <taxon>Lysobacteraceae</taxon>
        <taxon>Xanthomonas</taxon>
    </lineage>
</organism>
<name>A0A2S7DHW3_9XANT</name>
<comment type="caution">
    <text evidence="1">The sequence shown here is derived from an EMBL/GenBank/DDBJ whole genome shotgun (WGS) entry which is preliminary data.</text>
</comment>
<sequence length="70" mass="7960">MGCRRLRSADVAWAAFCGRSAWATTRRYLIKGDRLQALDVNLDQSRVQVRYRSARHAVIEDRIGADEAIP</sequence>
<dbReference type="Proteomes" id="UP000239865">
    <property type="component" value="Unassembled WGS sequence"/>
</dbReference>
<reference evidence="1 2" key="1">
    <citation type="submission" date="2016-08" db="EMBL/GenBank/DDBJ databases">
        <authorList>
            <person name="Seilhamer J.J."/>
        </authorList>
    </citation>
    <scope>NUCLEOTIDE SEQUENCE [LARGE SCALE GENOMIC DNA]</scope>
    <source>
        <strain evidence="1 2">CFBP4644</strain>
    </source>
</reference>
<accession>A0A2S7DHW3</accession>
<evidence type="ECO:0000313" key="2">
    <source>
        <dbReference type="Proteomes" id="UP000239865"/>
    </source>
</evidence>
<gene>
    <name evidence="1" type="ORF">XmelCFBP4644_07645</name>
</gene>
<proteinExistence type="predicted"/>
<dbReference type="EMBL" id="MDEH01000003">
    <property type="protein sequence ID" value="PPU73387.1"/>
    <property type="molecule type" value="Genomic_DNA"/>
</dbReference>